<dbReference type="STRING" id="407821.A0A087UME3"/>
<keyword evidence="2" id="KW-1185">Reference proteome</keyword>
<accession>A0A087UME3</accession>
<proteinExistence type="predicted"/>
<evidence type="ECO:0000313" key="2">
    <source>
        <dbReference type="Proteomes" id="UP000054359"/>
    </source>
</evidence>
<dbReference type="AlphaFoldDB" id="A0A087UME3"/>
<organism evidence="1 2">
    <name type="scientific">Stegodyphus mimosarum</name>
    <name type="common">African social velvet spider</name>
    <dbReference type="NCBI Taxonomy" id="407821"/>
    <lineage>
        <taxon>Eukaryota</taxon>
        <taxon>Metazoa</taxon>
        <taxon>Ecdysozoa</taxon>
        <taxon>Arthropoda</taxon>
        <taxon>Chelicerata</taxon>
        <taxon>Arachnida</taxon>
        <taxon>Araneae</taxon>
        <taxon>Araneomorphae</taxon>
        <taxon>Entelegynae</taxon>
        <taxon>Eresoidea</taxon>
        <taxon>Eresidae</taxon>
        <taxon>Stegodyphus</taxon>
    </lineage>
</organism>
<sequence>MAAKNNNKSSDLEVGFGEPLDTLKIKISGKNGIQKVVPAVNIGFMEPRSYIYFKLPPVVANNSDSSTLNADEEEWLECMSFFKEDLQWLLKLPHHRFWSQIIYDENLHKCLESYLSQAPRDYDFVNIAFKEDILCALKNVHRLVFVVFLRMSTYKESKKHHIRPEAFGEMIYENFIFDVPKLMDLCVLYGFRNHFILCKMVQNIFNTQPKYLNDLVETSSAVLAAFNSAEEKLFMNIPEKHGGYYASEDNSQSGIKELSLTSFCDIINYICDTSATIFTFLEIYSPACQIFYQHGAVNRIVPFYEQVFPAIEKELKKRSKVEEIRDVIEGIKNKIVLSKTFLVKVFRNIVNSCSIEPILNARYSEDSTKISVVSYVENFIGIFTEVAAEKVFMHDYNLLYPFENDLELLNEVGLN</sequence>
<feature type="non-terminal residue" evidence="1">
    <location>
        <position position="415"/>
    </location>
</feature>
<dbReference type="GO" id="GO:0006355">
    <property type="term" value="P:regulation of DNA-templated transcription"/>
    <property type="evidence" value="ECO:0007669"/>
    <property type="project" value="TreeGrafter"/>
</dbReference>
<dbReference type="PANTHER" id="PTHR21494">
    <property type="entry name" value="ACTIVATING SIGNAL COINTEGRATOR 1 COMPLEX SUBUNIT 2 ASC-1 COMPLEX SUBUNIT P100"/>
    <property type="match status" value="1"/>
</dbReference>
<dbReference type="Proteomes" id="UP000054359">
    <property type="component" value="Unassembled WGS sequence"/>
</dbReference>
<dbReference type="OrthoDB" id="5577209at2759"/>
<name>A0A087UME3_STEMI</name>
<dbReference type="PANTHER" id="PTHR21494:SF0">
    <property type="entry name" value="ACTIVATING SIGNAL COINTEGRATOR 1 COMPLEX SUBUNIT 2"/>
    <property type="match status" value="1"/>
</dbReference>
<gene>
    <name evidence="1" type="ORF">X975_00459</name>
</gene>
<evidence type="ECO:0000313" key="1">
    <source>
        <dbReference type="EMBL" id="KFM78532.1"/>
    </source>
</evidence>
<dbReference type="EMBL" id="KK120552">
    <property type="protein sequence ID" value="KFM78532.1"/>
    <property type="molecule type" value="Genomic_DNA"/>
</dbReference>
<dbReference type="OMA" id="FKVYCRL"/>
<dbReference type="GO" id="GO:0043130">
    <property type="term" value="F:ubiquitin binding"/>
    <property type="evidence" value="ECO:0007669"/>
    <property type="project" value="TreeGrafter"/>
</dbReference>
<reference evidence="1 2" key="1">
    <citation type="submission" date="2013-11" db="EMBL/GenBank/DDBJ databases">
        <title>Genome sequencing of Stegodyphus mimosarum.</title>
        <authorList>
            <person name="Bechsgaard J."/>
        </authorList>
    </citation>
    <scope>NUCLEOTIDE SEQUENCE [LARGE SCALE GENOMIC DNA]</scope>
</reference>
<dbReference type="InterPro" id="IPR052586">
    <property type="entry name" value="ASCC2"/>
</dbReference>
<protein>
    <submittedName>
        <fullName evidence="1">Activating signal cointegrator 1 complex subunit 2</fullName>
    </submittedName>
</protein>